<dbReference type="Gene3D" id="2.40.50.140">
    <property type="entry name" value="Nucleic acid-binding proteins"/>
    <property type="match status" value="1"/>
</dbReference>
<keyword evidence="6" id="KW-1185">Reference proteome</keyword>
<dbReference type="GO" id="GO:0006260">
    <property type="term" value="P:DNA replication"/>
    <property type="evidence" value="ECO:0007669"/>
    <property type="project" value="InterPro"/>
</dbReference>
<dbReference type="InterPro" id="IPR012340">
    <property type="entry name" value="NA-bd_OB-fold"/>
</dbReference>
<reference evidence="6" key="1">
    <citation type="submission" date="2016-10" db="EMBL/GenBank/DDBJ databases">
        <authorList>
            <person name="Varghese N."/>
            <person name="Submissions S."/>
        </authorList>
    </citation>
    <scope>NUCLEOTIDE SEQUENCE [LARGE SCALE GENOMIC DNA]</scope>
    <source>
        <strain evidence="6">DSM 21368</strain>
    </source>
</reference>
<dbReference type="Proteomes" id="UP000199220">
    <property type="component" value="Unassembled WGS sequence"/>
</dbReference>
<protein>
    <recommendedName>
        <fullName evidence="3">Single-stranded DNA-binding protein</fullName>
    </recommendedName>
</protein>
<gene>
    <name evidence="5" type="ORF">SAMN04488554_0705</name>
</gene>
<dbReference type="Pfam" id="PF00436">
    <property type="entry name" value="SSB"/>
    <property type="match status" value="1"/>
</dbReference>
<evidence type="ECO:0000256" key="3">
    <source>
        <dbReference type="RuleBase" id="RU000524"/>
    </source>
</evidence>
<name>A0A1H5DK09_9MICO</name>
<dbReference type="AlphaFoldDB" id="A0A1H5DK09"/>
<dbReference type="STRING" id="648782.SAMN04488554_0705"/>
<dbReference type="GO" id="GO:0003697">
    <property type="term" value="F:single-stranded DNA binding"/>
    <property type="evidence" value="ECO:0007669"/>
    <property type="project" value="InterPro"/>
</dbReference>
<dbReference type="NCBIfam" id="TIGR00621">
    <property type="entry name" value="ssb"/>
    <property type="match status" value="1"/>
</dbReference>
<organism evidence="5 6">
    <name type="scientific">Ruania alba</name>
    <dbReference type="NCBI Taxonomy" id="648782"/>
    <lineage>
        <taxon>Bacteria</taxon>
        <taxon>Bacillati</taxon>
        <taxon>Actinomycetota</taxon>
        <taxon>Actinomycetes</taxon>
        <taxon>Micrococcales</taxon>
        <taxon>Ruaniaceae</taxon>
        <taxon>Ruania</taxon>
    </lineage>
</organism>
<accession>A0A1H5DK09</accession>
<proteinExistence type="predicted"/>
<evidence type="ECO:0000256" key="2">
    <source>
        <dbReference type="PROSITE-ProRule" id="PRU00252"/>
    </source>
</evidence>
<dbReference type="PROSITE" id="PS50935">
    <property type="entry name" value="SSB"/>
    <property type="match status" value="1"/>
</dbReference>
<feature type="compositionally biased region" description="Acidic residues" evidence="4">
    <location>
        <begin position="143"/>
        <end position="161"/>
    </location>
</feature>
<dbReference type="OrthoDB" id="4427276at2"/>
<sequence length="172" mass="18984">MANEVDVTVRGYVGHNPTLNQREGRQPFLRLNVASTPRIRDRDGEWSDGTTQWFSVKFFGDFAENVAGSVRKGDAVLVRGRLEHEEYLSRDGEPRWSAVIVAHAFGPDLHFAEANVRRVTRRSAADEDDGLAADGVDVSGLEEVPEDADGTQDLNSDDDHSEDGYLVEQIGA</sequence>
<dbReference type="RefSeq" id="WP_089771710.1">
    <property type="nucleotide sequence ID" value="NZ_FNTX01000001.1"/>
</dbReference>
<dbReference type="CDD" id="cd04496">
    <property type="entry name" value="SSB_OBF"/>
    <property type="match status" value="1"/>
</dbReference>
<dbReference type="EMBL" id="FNTX01000001">
    <property type="protein sequence ID" value="SED79162.1"/>
    <property type="molecule type" value="Genomic_DNA"/>
</dbReference>
<evidence type="ECO:0000256" key="4">
    <source>
        <dbReference type="SAM" id="MobiDB-lite"/>
    </source>
</evidence>
<dbReference type="InterPro" id="IPR000424">
    <property type="entry name" value="Primosome_PriB/ssb"/>
</dbReference>
<evidence type="ECO:0000256" key="1">
    <source>
        <dbReference type="ARBA" id="ARBA00023125"/>
    </source>
</evidence>
<evidence type="ECO:0000313" key="5">
    <source>
        <dbReference type="EMBL" id="SED79162.1"/>
    </source>
</evidence>
<dbReference type="SUPFAM" id="SSF50249">
    <property type="entry name" value="Nucleic acid-binding proteins"/>
    <property type="match status" value="1"/>
</dbReference>
<feature type="region of interest" description="Disordered" evidence="4">
    <location>
        <begin position="124"/>
        <end position="172"/>
    </location>
</feature>
<evidence type="ECO:0000313" key="6">
    <source>
        <dbReference type="Proteomes" id="UP000199220"/>
    </source>
</evidence>
<dbReference type="InterPro" id="IPR011344">
    <property type="entry name" value="ssDNA-bd"/>
</dbReference>
<keyword evidence="1 2" id="KW-0238">DNA-binding</keyword>